<dbReference type="SMART" id="SM01173">
    <property type="entry name" value="DUF4187"/>
    <property type="match status" value="1"/>
</dbReference>
<evidence type="ECO:0000313" key="3">
    <source>
        <dbReference type="EMBL" id="EPQ59596.1"/>
    </source>
</evidence>
<dbReference type="GO" id="GO:0000776">
    <property type="term" value="C:kinetochore"/>
    <property type="evidence" value="ECO:0007669"/>
    <property type="project" value="TreeGrafter"/>
</dbReference>
<keyword evidence="4" id="KW-1185">Reference proteome</keyword>
<proteinExistence type="predicted"/>
<accession>S7QIX7</accession>
<dbReference type="PANTHER" id="PTHR21032:SF0">
    <property type="entry name" value="G PATCH DOMAIN-CONTAINING PROTEIN 11"/>
    <property type="match status" value="1"/>
</dbReference>
<feature type="compositionally biased region" description="Basic and acidic residues" evidence="1">
    <location>
        <begin position="31"/>
        <end position="64"/>
    </location>
</feature>
<dbReference type="InterPro" id="IPR039249">
    <property type="entry name" value="GPATCH11"/>
</dbReference>
<dbReference type="KEGG" id="gtr:GLOTRDRAFT_125893"/>
<evidence type="ECO:0000313" key="4">
    <source>
        <dbReference type="Proteomes" id="UP000030669"/>
    </source>
</evidence>
<organism evidence="3 4">
    <name type="scientific">Gloeophyllum trabeum (strain ATCC 11539 / FP-39264 / Madison 617)</name>
    <name type="common">Brown rot fungus</name>
    <dbReference type="NCBI Taxonomy" id="670483"/>
    <lineage>
        <taxon>Eukaryota</taxon>
        <taxon>Fungi</taxon>
        <taxon>Dikarya</taxon>
        <taxon>Basidiomycota</taxon>
        <taxon>Agaricomycotina</taxon>
        <taxon>Agaricomycetes</taxon>
        <taxon>Gloeophyllales</taxon>
        <taxon>Gloeophyllaceae</taxon>
        <taxon>Gloeophyllum</taxon>
    </lineage>
</organism>
<evidence type="ECO:0000256" key="1">
    <source>
        <dbReference type="SAM" id="MobiDB-lite"/>
    </source>
</evidence>
<protein>
    <recommendedName>
        <fullName evidence="2">DUF4187 domain-containing protein</fullName>
    </recommendedName>
</protein>
<feature type="region of interest" description="Disordered" evidence="1">
    <location>
        <begin position="280"/>
        <end position="307"/>
    </location>
</feature>
<dbReference type="OrthoDB" id="786951at2759"/>
<dbReference type="GeneID" id="19301299"/>
<sequence>MAEDEDDYLSDKFLADLNAASSSEPKTYSARRKEAEKKAKLKQEQNRIKSRRQLELESREAGLSKSLFERAKEEEATVGKGNKALAMMMKMGFKPGQSLGQVHDEPAPEAASVTPERAVSSTPEVEVKESSAEPSRDGTPFESMTRGLGSGIKHRTEPLPLNEWAGKKGIGSLKRGPSPSSLERMAKMAKTTEAVDQDTFRSRAREDYLERRAEGRLAPAQATCVSLDEKAGKAFNVLWLNPNNPDAFPEELMNALPEEPVVAKTRRRQEQETIEARLRKQMKADALQPLSPEDDSPSKVAERDQAQLTPEQLEEAVKFLSQSAQQRLAAVLSYLRSEYSYCFWCGCQYNDAEDLQQNCPGENEEDHD</sequence>
<dbReference type="AlphaFoldDB" id="S7QIX7"/>
<dbReference type="Proteomes" id="UP000030669">
    <property type="component" value="Unassembled WGS sequence"/>
</dbReference>
<dbReference type="InterPro" id="IPR000467">
    <property type="entry name" value="G_patch_dom"/>
</dbReference>
<dbReference type="PANTHER" id="PTHR21032">
    <property type="entry name" value="G PATCH DOMAIN-CONTAINING PROTEIN 11"/>
    <property type="match status" value="1"/>
</dbReference>
<dbReference type="EMBL" id="KB469297">
    <property type="protein sequence ID" value="EPQ59596.1"/>
    <property type="molecule type" value="Genomic_DNA"/>
</dbReference>
<gene>
    <name evidence="3" type="ORF">GLOTRDRAFT_125893</name>
</gene>
<dbReference type="RefSeq" id="XP_007862540.1">
    <property type="nucleotide sequence ID" value="XM_007864349.1"/>
</dbReference>
<feature type="region of interest" description="Disordered" evidence="1">
    <location>
        <begin position="96"/>
        <end position="199"/>
    </location>
</feature>
<feature type="domain" description="DUF4187" evidence="2">
    <location>
        <begin position="313"/>
        <end position="367"/>
    </location>
</feature>
<dbReference type="Pfam" id="PF01585">
    <property type="entry name" value="G-patch"/>
    <property type="match status" value="1"/>
</dbReference>
<feature type="region of interest" description="Disordered" evidence="1">
    <location>
        <begin position="14"/>
        <end position="64"/>
    </location>
</feature>
<dbReference type="OMA" id="MRMMLAM"/>
<dbReference type="HOGENOM" id="CLU_046724_1_0_1"/>
<reference evidence="3 4" key="1">
    <citation type="journal article" date="2012" name="Science">
        <title>The Paleozoic origin of enzymatic lignin decomposition reconstructed from 31 fungal genomes.</title>
        <authorList>
            <person name="Floudas D."/>
            <person name="Binder M."/>
            <person name="Riley R."/>
            <person name="Barry K."/>
            <person name="Blanchette R.A."/>
            <person name="Henrissat B."/>
            <person name="Martinez A.T."/>
            <person name="Otillar R."/>
            <person name="Spatafora J.W."/>
            <person name="Yadav J.S."/>
            <person name="Aerts A."/>
            <person name="Benoit I."/>
            <person name="Boyd A."/>
            <person name="Carlson A."/>
            <person name="Copeland A."/>
            <person name="Coutinho P.M."/>
            <person name="de Vries R.P."/>
            <person name="Ferreira P."/>
            <person name="Findley K."/>
            <person name="Foster B."/>
            <person name="Gaskell J."/>
            <person name="Glotzer D."/>
            <person name="Gorecki P."/>
            <person name="Heitman J."/>
            <person name="Hesse C."/>
            <person name="Hori C."/>
            <person name="Igarashi K."/>
            <person name="Jurgens J.A."/>
            <person name="Kallen N."/>
            <person name="Kersten P."/>
            <person name="Kohler A."/>
            <person name="Kuees U."/>
            <person name="Kumar T.K.A."/>
            <person name="Kuo A."/>
            <person name="LaButti K."/>
            <person name="Larrondo L.F."/>
            <person name="Lindquist E."/>
            <person name="Ling A."/>
            <person name="Lombard V."/>
            <person name="Lucas S."/>
            <person name="Lundell T."/>
            <person name="Martin R."/>
            <person name="McLaughlin D.J."/>
            <person name="Morgenstern I."/>
            <person name="Morin E."/>
            <person name="Murat C."/>
            <person name="Nagy L.G."/>
            <person name="Nolan M."/>
            <person name="Ohm R.A."/>
            <person name="Patyshakuliyeva A."/>
            <person name="Rokas A."/>
            <person name="Ruiz-Duenas F.J."/>
            <person name="Sabat G."/>
            <person name="Salamov A."/>
            <person name="Samejima M."/>
            <person name="Schmutz J."/>
            <person name="Slot J.C."/>
            <person name="St John F."/>
            <person name="Stenlid J."/>
            <person name="Sun H."/>
            <person name="Sun S."/>
            <person name="Syed K."/>
            <person name="Tsang A."/>
            <person name="Wiebenga A."/>
            <person name="Young D."/>
            <person name="Pisabarro A."/>
            <person name="Eastwood D.C."/>
            <person name="Martin F."/>
            <person name="Cullen D."/>
            <person name="Grigoriev I.V."/>
            <person name="Hibbett D.S."/>
        </authorList>
    </citation>
    <scope>NUCLEOTIDE SEQUENCE [LARGE SCALE GENOMIC DNA]</scope>
    <source>
        <strain evidence="3 4">ATCC 11539</strain>
    </source>
</reference>
<feature type="compositionally biased region" description="Basic and acidic residues" evidence="1">
    <location>
        <begin position="296"/>
        <end position="305"/>
    </location>
</feature>
<evidence type="ECO:0000259" key="2">
    <source>
        <dbReference type="SMART" id="SM01173"/>
    </source>
</evidence>
<name>S7QIX7_GLOTA</name>
<feature type="compositionally biased region" description="Basic and acidic residues" evidence="1">
    <location>
        <begin position="125"/>
        <end position="136"/>
    </location>
</feature>
<dbReference type="eggNOG" id="KOG1994">
    <property type="taxonomic scope" value="Eukaryota"/>
</dbReference>
<dbReference type="STRING" id="670483.S7QIX7"/>
<dbReference type="InterPro" id="IPR025239">
    <property type="entry name" value="DUF4187"/>
</dbReference>
<dbReference type="GO" id="GO:0003676">
    <property type="term" value="F:nucleic acid binding"/>
    <property type="evidence" value="ECO:0007669"/>
    <property type="project" value="InterPro"/>
</dbReference>
<dbReference type="Pfam" id="PF13821">
    <property type="entry name" value="DUF4187"/>
    <property type="match status" value="1"/>
</dbReference>